<dbReference type="OrthoDB" id="9793390at2"/>
<feature type="transmembrane region" description="Helical" evidence="8">
    <location>
        <begin position="284"/>
        <end position="307"/>
    </location>
</feature>
<keyword evidence="12" id="KW-1185">Reference proteome</keyword>
<feature type="transmembrane region" description="Helical" evidence="8">
    <location>
        <begin position="7"/>
        <end position="26"/>
    </location>
</feature>
<evidence type="ECO:0000256" key="8">
    <source>
        <dbReference type="SAM" id="Phobius"/>
    </source>
</evidence>
<name>A0A6N7WQW6_STRAY</name>
<reference evidence="10 12" key="2">
    <citation type="submission" date="2022-12" db="EMBL/GenBank/DDBJ databases">
        <title>Streptococcus alactolyticus LGM, complete genome.</title>
        <authorList>
            <person name="Liu Z."/>
            <person name="Mu C."/>
            <person name="Zhu W."/>
        </authorList>
    </citation>
    <scope>NUCLEOTIDE SEQUENCE [LARGE SCALE GENOMIC DNA]</scope>
    <source>
        <strain evidence="10 12">LGM</strain>
    </source>
</reference>
<feature type="transmembrane region" description="Helical" evidence="8">
    <location>
        <begin position="38"/>
        <end position="59"/>
    </location>
</feature>
<evidence type="ECO:0000313" key="12">
    <source>
        <dbReference type="Proteomes" id="UP001212085"/>
    </source>
</evidence>
<evidence type="ECO:0000256" key="6">
    <source>
        <dbReference type="ARBA" id="ARBA00022989"/>
    </source>
</evidence>
<evidence type="ECO:0000256" key="1">
    <source>
        <dbReference type="ARBA" id="ARBA00004651"/>
    </source>
</evidence>
<dbReference type="EMBL" id="CP114883">
    <property type="protein sequence ID" value="WBB05629.1"/>
    <property type="molecule type" value="Genomic_DNA"/>
</dbReference>
<dbReference type="Proteomes" id="UP001212085">
    <property type="component" value="Chromosome"/>
</dbReference>
<feature type="transmembrane region" description="Helical" evidence="8">
    <location>
        <begin position="227"/>
        <end position="250"/>
    </location>
</feature>
<feature type="transmembrane region" description="Helical" evidence="8">
    <location>
        <begin position="256"/>
        <end position="277"/>
    </location>
</feature>
<dbReference type="PANTHER" id="PTHR21716">
    <property type="entry name" value="TRANSMEMBRANE PROTEIN"/>
    <property type="match status" value="1"/>
</dbReference>
<gene>
    <name evidence="9" type="ORF">FYJ82_04040</name>
    <name evidence="10" type="ORF">O6R09_04760</name>
</gene>
<dbReference type="AlphaFoldDB" id="A0A6N7WQW6"/>
<comment type="similarity">
    <text evidence="2">Belongs to the autoinducer-2 exporter (AI-2E) (TC 2.A.86) family.</text>
</comment>
<feature type="transmembrane region" description="Helical" evidence="8">
    <location>
        <begin position="159"/>
        <end position="192"/>
    </location>
</feature>
<proteinExistence type="inferred from homology"/>
<evidence type="ECO:0000313" key="11">
    <source>
        <dbReference type="Proteomes" id="UP000471052"/>
    </source>
</evidence>
<evidence type="ECO:0000256" key="3">
    <source>
        <dbReference type="ARBA" id="ARBA00022448"/>
    </source>
</evidence>
<dbReference type="Proteomes" id="UP000471052">
    <property type="component" value="Unassembled WGS sequence"/>
</dbReference>
<keyword evidence="6 8" id="KW-1133">Transmembrane helix</keyword>
<comment type="subcellular location">
    <subcellularLocation>
        <location evidence="1">Cell membrane</location>
        <topology evidence="1">Multi-pass membrane protein</topology>
    </subcellularLocation>
</comment>
<keyword evidence="4" id="KW-1003">Cell membrane</keyword>
<protein>
    <submittedName>
        <fullName evidence="9">AI-2E family transporter</fullName>
    </submittedName>
</protein>
<evidence type="ECO:0000256" key="2">
    <source>
        <dbReference type="ARBA" id="ARBA00009773"/>
    </source>
</evidence>
<evidence type="ECO:0000256" key="5">
    <source>
        <dbReference type="ARBA" id="ARBA00022692"/>
    </source>
</evidence>
<dbReference type="GO" id="GO:0005886">
    <property type="term" value="C:plasma membrane"/>
    <property type="evidence" value="ECO:0007669"/>
    <property type="project" value="UniProtKB-SubCell"/>
</dbReference>
<accession>A0A6N7WQW6</accession>
<dbReference type="EMBL" id="VUNP01000012">
    <property type="protein sequence ID" value="MST53586.1"/>
    <property type="molecule type" value="Genomic_DNA"/>
</dbReference>
<evidence type="ECO:0000313" key="9">
    <source>
        <dbReference type="EMBL" id="MST53586.1"/>
    </source>
</evidence>
<evidence type="ECO:0000256" key="4">
    <source>
        <dbReference type="ARBA" id="ARBA00022475"/>
    </source>
</evidence>
<keyword evidence="3" id="KW-0813">Transport</keyword>
<keyword evidence="5 8" id="KW-0812">Transmembrane</keyword>
<reference evidence="9 11" key="1">
    <citation type="submission" date="2019-08" db="EMBL/GenBank/DDBJ databases">
        <title>In-depth cultivation of the pig gut microbiome towards novel bacterial diversity and tailored functional studies.</title>
        <authorList>
            <person name="Wylensek D."/>
            <person name="Hitch T.C.A."/>
            <person name="Clavel T."/>
        </authorList>
    </citation>
    <scope>NUCLEOTIDE SEQUENCE [LARGE SCALE GENOMIC DNA]</scope>
    <source>
        <strain evidence="9 11">BL-178-WT-3A</strain>
    </source>
</reference>
<evidence type="ECO:0000313" key="10">
    <source>
        <dbReference type="EMBL" id="WBB05629.1"/>
    </source>
</evidence>
<keyword evidence="7 8" id="KW-0472">Membrane</keyword>
<dbReference type="InterPro" id="IPR002549">
    <property type="entry name" value="AI-2E-like"/>
</dbReference>
<organism evidence="9 11">
    <name type="scientific">Streptococcus alactolyticus</name>
    <dbReference type="NCBI Taxonomy" id="29389"/>
    <lineage>
        <taxon>Bacteria</taxon>
        <taxon>Bacillati</taxon>
        <taxon>Bacillota</taxon>
        <taxon>Bacilli</taxon>
        <taxon>Lactobacillales</taxon>
        <taxon>Streptococcaceae</taxon>
        <taxon>Streptococcus</taxon>
    </lineage>
</organism>
<dbReference type="GO" id="GO:0055085">
    <property type="term" value="P:transmembrane transport"/>
    <property type="evidence" value="ECO:0007669"/>
    <property type="project" value="TreeGrafter"/>
</dbReference>
<feature type="transmembrane region" description="Helical" evidence="8">
    <location>
        <begin position="327"/>
        <end position="355"/>
    </location>
</feature>
<sequence length="374" mass="41629">MKFEKKQVYYVVFAFIICYAIQAYWHSGAALVDTIYQASIPFMIGAGIAYIVNIVMSAYESLYDRFLTHPILQKIKRSITMILAYLTFIFVIFWLFSIVLPDLIVSINSLLRIDTSGFSHFIKEISDNSVIKESLNYFGSLSDITTTFSDYSRQFLNQVLSVLTGVLTSVSTIASTVLNIFVSLVFSIYILASKEELGRQFNVLMDTYISKYADGIRYVFGILHLRFHGFFVGQTIEAVILGTLTTLGMFLLDFPYAATIGILVAFFSLIPIVGAYIGATIGFILIATHSVSQAFFFLIYLVILQQFEGNVIYPRVVGGSIGLPGMWVLMAITIGGALWGVLGMIVAVPIAASLYQMIKDNVAKRQQAQSNNLE</sequence>
<dbReference type="PANTHER" id="PTHR21716:SF53">
    <property type="entry name" value="PERMEASE PERM-RELATED"/>
    <property type="match status" value="1"/>
</dbReference>
<feature type="transmembrane region" description="Helical" evidence="8">
    <location>
        <begin position="79"/>
        <end position="100"/>
    </location>
</feature>
<dbReference type="RefSeq" id="WP_154454747.1">
    <property type="nucleotide sequence ID" value="NZ_CP114883.1"/>
</dbReference>
<evidence type="ECO:0000256" key="7">
    <source>
        <dbReference type="ARBA" id="ARBA00023136"/>
    </source>
</evidence>
<dbReference type="Pfam" id="PF01594">
    <property type="entry name" value="AI-2E_transport"/>
    <property type="match status" value="1"/>
</dbReference>